<keyword evidence="17 20" id="KW-0961">Cell wall biogenesis/degradation</keyword>
<dbReference type="GO" id="GO:0008360">
    <property type="term" value="P:regulation of cell shape"/>
    <property type="evidence" value="ECO:0007669"/>
    <property type="project" value="UniProtKB-KW"/>
</dbReference>
<dbReference type="InterPro" id="IPR036635">
    <property type="entry name" value="MurB_C_sf"/>
</dbReference>
<dbReference type="InterPro" id="IPR016169">
    <property type="entry name" value="FAD-bd_PCMH_sub2"/>
</dbReference>
<evidence type="ECO:0000256" key="3">
    <source>
        <dbReference type="ARBA" id="ARBA00004496"/>
    </source>
</evidence>
<dbReference type="Pfam" id="PF01565">
    <property type="entry name" value="FAD_binding_4"/>
    <property type="match status" value="1"/>
</dbReference>
<dbReference type="InterPro" id="IPR036318">
    <property type="entry name" value="FAD-bd_PCMH-like_sf"/>
</dbReference>
<keyword evidence="11 20" id="KW-0274">FAD</keyword>
<keyword evidence="10 20" id="KW-0285">Flavoprotein</keyword>
<dbReference type="GO" id="GO:0071949">
    <property type="term" value="F:FAD binding"/>
    <property type="evidence" value="ECO:0007669"/>
    <property type="project" value="InterPro"/>
</dbReference>
<dbReference type="Gene3D" id="3.30.465.10">
    <property type="match status" value="1"/>
</dbReference>
<dbReference type="GO" id="GO:0005829">
    <property type="term" value="C:cytosol"/>
    <property type="evidence" value="ECO:0007669"/>
    <property type="project" value="TreeGrafter"/>
</dbReference>
<dbReference type="InterPro" id="IPR016166">
    <property type="entry name" value="FAD-bd_PCMH"/>
</dbReference>
<dbReference type="NCBIfam" id="NF010478">
    <property type="entry name" value="PRK13903.1"/>
    <property type="match status" value="1"/>
</dbReference>
<evidence type="ECO:0000259" key="21">
    <source>
        <dbReference type="PROSITE" id="PS51387"/>
    </source>
</evidence>
<dbReference type="PANTHER" id="PTHR21071">
    <property type="entry name" value="UDP-N-ACETYLENOLPYRUVOYLGLUCOSAMINE REDUCTASE"/>
    <property type="match status" value="1"/>
</dbReference>
<evidence type="ECO:0000256" key="5">
    <source>
        <dbReference type="ARBA" id="ARBA00010485"/>
    </source>
</evidence>
<evidence type="ECO:0000256" key="8">
    <source>
        <dbReference type="ARBA" id="ARBA00022490"/>
    </source>
</evidence>
<dbReference type="OrthoDB" id="9804753at2"/>
<dbReference type="Pfam" id="PF02873">
    <property type="entry name" value="MurB_C"/>
    <property type="match status" value="1"/>
</dbReference>
<proteinExistence type="inferred from homology"/>
<evidence type="ECO:0000256" key="6">
    <source>
        <dbReference type="ARBA" id="ARBA00012518"/>
    </source>
</evidence>
<dbReference type="EMBL" id="CP045871">
    <property type="protein sequence ID" value="QGG79833.1"/>
    <property type="molecule type" value="Genomic_DNA"/>
</dbReference>
<keyword evidence="15 20" id="KW-0560">Oxidoreductase</keyword>
<dbReference type="EC" id="1.3.1.98" evidence="6 20"/>
<dbReference type="SUPFAM" id="SSF56194">
    <property type="entry name" value="Uridine diphospho-N-Acetylenolpyruvylglucosamine reductase, MurB, C-terminal domain"/>
    <property type="match status" value="1"/>
</dbReference>
<dbReference type="SUPFAM" id="SSF56176">
    <property type="entry name" value="FAD-binding/transporter-associated domain-like"/>
    <property type="match status" value="1"/>
</dbReference>
<evidence type="ECO:0000256" key="17">
    <source>
        <dbReference type="ARBA" id="ARBA00023316"/>
    </source>
</evidence>
<keyword evidence="23" id="KW-1185">Reference proteome</keyword>
<feature type="active site" description="Proton donor" evidence="20">
    <location>
        <position position="230"/>
    </location>
</feature>
<gene>
    <name evidence="20 22" type="primary">murB</name>
    <name evidence="22" type="ORF">GH975_04285</name>
</gene>
<comment type="cofactor">
    <cofactor evidence="1 20">
        <name>FAD</name>
        <dbReference type="ChEBI" id="CHEBI:57692"/>
    </cofactor>
</comment>
<evidence type="ECO:0000313" key="23">
    <source>
        <dbReference type="Proteomes" id="UP000388235"/>
    </source>
</evidence>
<keyword evidence="9 20" id="KW-0132">Cell division</keyword>
<evidence type="ECO:0000256" key="14">
    <source>
        <dbReference type="ARBA" id="ARBA00022984"/>
    </source>
</evidence>
<evidence type="ECO:0000256" key="18">
    <source>
        <dbReference type="ARBA" id="ARBA00031026"/>
    </source>
</evidence>
<dbReference type="InterPro" id="IPR011601">
    <property type="entry name" value="MurB_C"/>
</dbReference>
<feature type="active site" evidence="20">
    <location>
        <position position="325"/>
    </location>
</feature>
<sequence length="329" mass="35717">MEILTDIDLRPMTTLGLPGRARYFCRAENTQTVIQALDWASGEGVRVLILGGGSNCVLTQDFDGLVIQIAIQGRQIQGDRLLFGAGEDWDGAVRYAIDEGFSGLECLALIPGSVGAAPVQNIGAYGVELCQLEPCVQVWDRQHRVLAWIDSEDAGYGYRDSVFKADLDRYVIVQVSLRVSRQAPVMPRYPDLQAELVGVAALTAAAVADAVTRVRQRKLPDPARLGNAGSFFKNPVVDAELAQKLAEQEPNMPQFGQANGVKLSAGWLIDQCGFKGHRVGDVGVSESHALVLVHYGEGSGQDLMALARSIQRSVFERFGVQLEPEPRVI</sequence>
<name>A0A5Q2Q9I7_9GAMM</name>
<dbReference type="UniPathway" id="UPA00219"/>
<evidence type="ECO:0000256" key="7">
    <source>
        <dbReference type="ARBA" id="ARBA00015188"/>
    </source>
</evidence>
<comment type="function">
    <text evidence="2 20">Cell wall formation.</text>
</comment>
<evidence type="ECO:0000256" key="16">
    <source>
        <dbReference type="ARBA" id="ARBA00023306"/>
    </source>
</evidence>
<comment type="pathway">
    <text evidence="4 20">Cell wall biogenesis; peptidoglycan biosynthesis.</text>
</comment>
<dbReference type="KEGG" id="llp:GH975_04285"/>
<keyword evidence="12 20" id="KW-0521">NADP</keyword>
<dbReference type="AlphaFoldDB" id="A0A5Q2Q9I7"/>
<protein>
    <recommendedName>
        <fullName evidence="7 20">UDP-N-acetylenolpyruvoylglucosamine reductase</fullName>
        <ecNumber evidence="6 20">1.3.1.98</ecNumber>
    </recommendedName>
    <alternativeName>
        <fullName evidence="18 20">UDP-N-acetylmuramate dehydrogenase</fullName>
    </alternativeName>
</protein>
<evidence type="ECO:0000256" key="4">
    <source>
        <dbReference type="ARBA" id="ARBA00004752"/>
    </source>
</evidence>
<dbReference type="PROSITE" id="PS51387">
    <property type="entry name" value="FAD_PCMH"/>
    <property type="match status" value="1"/>
</dbReference>
<evidence type="ECO:0000256" key="12">
    <source>
        <dbReference type="ARBA" id="ARBA00022857"/>
    </source>
</evidence>
<dbReference type="InterPro" id="IPR016167">
    <property type="entry name" value="FAD-bd_PCMH_sub1"/>
</dbReference>
<evidence type="ECO:0000256" key="11">
    <source>
        <dbReference type="ARBA" id="ARBA00022827"/>
    </source>
</evidence>
<evidence type="ECO:0000256" key="10">
    <source>
        <dbReference type="ARBA" id="ARBA00022630"/>
    </source>
</evidence>
<evidence type="ECO:0000256" key="15">
    <source>
        <dbReference type="ARBA" id="ARBA00023002"/>
    </source>
</evidence>
<keyword evidence="16 20" id="KW-0131">Cell cycle</keyword>
<dbReference type="Gene3D" id="3.30.43.10">
    <property type="entry name" value="Uridine Diphospho-n-acetylenolpyruvylglucosamine Reductase, domain 2"/>
    <property type="match status" value="1"/>
</dbReference>
<dbReference type="GO" id="GO:0008762">
    <property type="term" value="F:UDP-N-acetylmuramate dehydrogenase activity"/>
    <property type="evidence" value="ECO:0007669"/>
    <property type="project" value="UniProtKB-UniRule"/>
</dbReference>
<reference evidence="22 23" key="1">
    <citation type="submission" date="2019-11" db="EMBL/GenBank/DDBJ databases">
        <authorList>
            <person name="Khan S.A."/>
            <person name="Jeon C.O."/>
            <person name="Chun B.H."/>
        </authorList>
    </citation>
    <scope>NUCLEOTIDE SEQUENCE [LARGE SCALE GENOMIC DNA]</scope>
    <source>
        <strain evidence="22 23">IMCC 1097</strain>
    </source>
</reference>
<dbReference type="NCBIfam" id="TIGR00179">
    <property type="entry name" value="murB"/>
    <property type="match status" value="1"/>
</dbReference>
<evidence type="ECO:0000256" key="20">
    <source>
        <dbReference type="HAMAP-Rule" id="MF_00037"/>
    </source>
</evidence>
<keyword evidence="8 20" id="KW-0963">Cytoplasm</keyword>
<evidence type="ECO:0000256" key="9">
    <source>
        <dbReference type="ARBA" id="ARBA00022618"/>
    </source>
</evidence>
<dbReference type="GO" id="GO:0009252">
    <property type="term" value="P:peptidoglycan biosynthetic process"/>
    <property type="evidence" value="ECO:0007669"/>
    <property type="project" value="UniProtKB-UniRule"/>
</dbReference>
<feature type="active site" evidence="20">
    <location>
        <position position="159"/>
    </location>
</feature>
<dbReference type="Proteomes" id="UP000388235">
    <property type="component" value="Chromosome"/>
</dbReference>
<comment type="similarity">
    <text evidence="5 20">Belongs to the MurB family.</text>
</comment>
<dbReference type="PANTHER" id="PTHR21071:SF4">
    <property type="entry name" value="UDP-N-ACETYLENOLPYRUVOYLGLUCOSAMINE REDUCTASE"/>
    <property type="match status" value="1"/>
</dbReference>
<accession>A0A5Q2Q9I7</accession>
<evidence type="ECO:0000256" key="2">
    <source>
        <dbReference type="ARBA" id="ARBA00003921"/>
    </source>
</evidence>
<organism evidence="22 23">
    <name type="scientific">Litorivicinus lipolyticus</name>
    <dbReference type="NCBI Taxonomy" id="418701"/>
    <lineage>
        <taxon>Bacteria</taxon>
        <taxon>Pseudomonadati</taxon>
        <taxon>Pseudomonadota</taxon>
        <taxon>Gammaproteobacteria</taxon>
        <taxon>Oceanospirillales</taxon>
        <taxon>Litorivicinaceae</taxon>
        <taxon>Litorivicinus</taxon>
    </lineage>
</organism>
<dbReference type="Gene3D" id="3.90.78.10">
    <property type="entry name" value="UDP-N-acetylenolpyruvoylglucosamine reductase, C-terminal domain"/>
    <property type="match status" value="1"/>
</dbReference>
<evidence type="ECO:0000256" key="1">
    <source>
        <dbReference type="ARBA" id="ARBA00001974"/>
    </source>
</evidence>
<keyword evidence="13 20" id="KW-0133">Cell shape</keyword>
<evidence type="ECO:0000313" key="22">
    <source>
        <dbReference type="EMBL" id="QGG79833.1"/>
    </source>
</evidence>
<feature type="domain" description="FAD-binding PCMH-type" evidence="21">
    <location>
        <begin position="16"/>
        <end position="182"/>
    </location>
</feature>
<comment type="subcellular location">
    <subcellularLocation>
        <location evidence="3 20">Cytoplasm</location>
    </subcellularLocation>
</comment>
<dbReference type="InterPro" id="IPR006094">
    <property type="entry name" value="Oxid_FAD_bind_N"/>
</dbReference>
<comment type="catalytic activity">
    <reaction evidence="19 20">
        <text>UDP-N-acetyl-alpha-D-muramate + NADP(+) = UDP-N-acetyl-3-O-(1-carboxyvinyl)-alpha-D-glucosamine + NADPH + H(+)</text>
        <dbReference type="Rhea" id="RHEA:12248"/>
        <dbReference type="ChEBI" id="CHEBI:15378"/>
        <dbReference type="ChEBI" id="CHEBI:57783"/>
        <dbReference type="ChEBI" id="CHEBI:58349"/>
        <dbReference type="ChEBI" id="CHEBI:68483"/>
        <dbReference type="ChEBI" id="CHEBI:70757"/>
        <dbReference type="EC" id="1.3.1.98"/>
    </reaction>
</comment>
<dbReference type="GO" id="GO:0051301">
    <property type="term" value="P:cell division"/>
    <property type="evidence" value="ECO:0007669"/>
    <property type="project" value="UniProtKB-KW"/>
</dbReference>
<dbReference type="GO" id="GO:0071555">
    <property type="term" value="P:cell wall organization"/>
    <property type="evidence" value="ECO:0007669"/>
    <property type="project" value="UniProtKB-KW"/>
</dbReference>
<evidence type="ECO:0000256" key="13">
    <source>
        <dbReference type="ARBA" id="ARBA00022960"/>
    </source>
</evidence>
<evidence type="ECO:0000256" key="19">
    <source>
        <dbReference type="ARBA" id="ARBA00048914"/>
    </source>
</evidence>
<dbReference type="NCBIfam" id="NF000755">
    <property type="entry name" value="PRK00046.1"/>
    <property type="match status" value="1"/>
</dbReference>
<keyword evidence="14 20" id="KW-0573">Peptidoglycan synthesis</keyword>
<dbReference type="InterPro" id="IPR003170">
    <property type="entry name" value="MurB"/>
</dbReference>
<dbReference type="HAMAP" id="MF_00037">
    <property type="entry name" value="MurB"/>
    <property type="match status" value="1"/>
</dbReference>